<dbReference type="Proteomes" id="UP000462931">
    <property type="component" value="Unassembled WGS sequence"/>
</dbReference>
<feature type="domain" description="Secretion system C-terminal sorting" evidence="1">
    <location>
        <begin position="18"/>
        <end position="77"/>
    </location>
</feature>
<protein>
    <submittedName>
        <fullName evidence="2">T9SS type A sorting domain-containing protein</fullName>
    </submittedName>
</protein>
<evidence type="ECO:0000313" key="2">
    <source>
        <dbReference type="EMBL" id="MRX48513.1"/>
    </source>
</evidence>
<dbReference type="AlphaFoldDB" id="A0A7K0FRX2"/>
<dbReference type="EMBL" id="WKJI01000004">
    <property type="protein sequence ID" value="MRX48513.1"/>
    <property type="molecule type" value="Genomic_DNA"/>
</dbReference>
<keyword evidence="3" id="KW-1185">Reference proteome</keyword>
<gene>
    <name evidence="2" type="ORF">GJJ64_15065</name>
</gene>
<proteinExistence type="predicted"/>
<evidence type="ECO:0000259" key="1">
    <source>
        <dbReference type="Pfam" id="PF18962"/>
    </source>
</evidence>
<reference evidence="2 3" key="1">
    <citation type="submission" date="2019-11" db="EMBL/GenBank/DDBJ databases">
        <authorList>
            <person name="Cheng Q."/>
            <person name="Yang Z."/>
        </authorList>
    </citation>
    <scope>NUCLEOTIDE SEQUENCE [LARGE SCALE GENOMIC DNA]</scope>
    <source>
        <strain evidence="2 3">HX-22-1</strain>
    </source>
</reference>
<name>A0A7K0FRX2_9SPHI</name>
<organism evidence="2 3">
    <name type="scientific">Pedobacter puniceum</name>
    <dbReference type="NCBI Taxonomy" id="2666136"/>
    <lineage>
        <taxon>Bacteria</taxon>
        <taxon>Pseudomonadati</taxon>
        <taxon>Bacteroidota</taxon>
        <taxon>Sphingobacteriia</taxon>
        <taxon>Sphingobacteriales</taxon>
        <taxon>Sphingobacteriaceae</taxon>
        <taxon>Pedobacter</taxon>
    </lineage>
</organism>
<dbReference type="Pfam" id="PF18962">
    <property type="entry name" value="Por_Secre_tail"/>
    <property type="match status" value="1"/>
</dbReference>
<dbReference type="InterPro" id="IPR026444">
    <property type="entry name" value="Secre_tail"/>
</dbReference>
<evidence type="ECO:0000313" key="3">
    <source>
        <dbReference type="Proteomes" id="UP000462931"/>
    </source>
</evidence>
<sequence length="80" mass="9302">MVSYDTQQKNNKNNKSLSDLSNAINIRLVDDKGKVLREDKILQTEKTVSLNTETIPPGIYYLHILQLNRKIIKRQIVIKH</sequence>
<comment type="caution">
    <text evidence="2">The sequence shown here is derived from an EMBL/GenBank/DDBJ whole genome shotgun (WGS) entry which is preliminary data.</text>
</comment>
<dbReference type="NCBIfam" id="TIGR04183">
    <property type="entry name" value="Por_Secre_tail"/>
    <property type="match status" value="1"/>
</dbReference>
<accession>A0A7K0FRX2</accession>